<organism evidence="4 5">
    <name type="scientific">Shimazuella alba</name>
    <dbReference type="NCBI Taxonomy" id="2690964"/>
    <lineage>
        <taxon>Bacteria</taxon>
        <taxon>Bacillati</taxon>
        <taxon>Bacillota</taxon>
        <taxon>Bacilli</taxon>
        <taxon>Bacillales</taxon>
        <taxon>Thermoactinomycetaceae</taxon>
        <taxon>Shimazuella</taxon>
    </lineage>
</organism>
<dbReference type="SUPFAM" id="SSF53254">
    <property type="entry name" value="Phosphoglycerate mutase-like"/>
    <property type="match status" value="1"/>
</dbReference>
<dbReference type="Proteomes" id="UP000430692">
    <property type="component" value="Unassembled WGS sequence"/>
</dbReference>
<evidence type="ECO:0000313" key="4">
    <source>
        <dbReference type="EMBL" id="MXQ54992.1"/>
    </source>
</evidence>
<dbReference type="PROSITE" id="PS00175">
    <property type="entry name" value="PG_MUTASE"/>
    <property type="match status" value="1"/>
</dbReference>
<reference evidence="4 5" key="1">
    <citation type="submission" date="2019-12" db="EMBL/GenBank/DDBJ databases">
        <title>Whole-genome analyses of novel actinobacteria.</title>
        <authorList>
            <person name="Sahin N."/>
            <person name="Saygin H."/>
        </authorList>
    </citation>
    <scope>NUCLEOTIDE SEQUENCE [LARGE SCALE GENOMIC DNA]</scope>
    <source>
        <strain evidence="4 5">KC615</strain>
    </source>
</reference>
<evidence type="ECO:0000256" key="2">
    <source>
        <dbReference type="PIRSR" id="PIRSR613078-1"/>
    </source>
</evidence>
<keyword evidence="5" id="KW-1185">Reference proteome</keyword>
<accession>A0A6I4W3W3</accession>
<dbReference type="InterPro" id="IPR013078">
    <property type="entry name" value="His_Pase_superF_clade-1"/>
</dbReference>
<dbReference type="CDD" id="cd07067">
    <property type="entry name" value="HP_PGM_like"/>
    <property type="match status" value="1"/>
</dbReference>
<dbReference type="AlphaFoldDB" id="A0A6I4W3W3"/>
<name>A0A6I4W3W3_9BACL</name>
<feature type="active site" description="Proton donor/acceptor" evidence="2">
    <location>
        <position position="83"/>
    </location>
</feature>
<keyword evidence="1" id="KW-0378">Hydrolase</keyword>
<feature type="active site" description="Tele-phosphohistidine intermediate" evidence="2">
    <location>
        <position position="10"/>
    </location>
</feature>
<comment type="caution">
    <text evidence="4">The sequence shown here is derived from an EMBL/GenBank/DDBJ whole genome shotgun (WGS) entry which is preliminary data.</text>
</comment>
<dbReference type="SMART" id="SM00855">
    <property type="entry name" value="PGAM"/>
    <property type="match status" value="1"/>
</dbReference>
<dbReference type="InterPro" id="IPR001345">
    <property type="entry name" value="PG/BPGM_mutase_AS"/>
</dbReference>
<dbReference type="Pfam" id="PF00300">
    <property type="entry name" value="His_Phos_1"/>
    <property type="match status" value="1"/>
</dbReference>
<gene>
    <name evidence="4" type="ORF">GSM42_14960</name>
</gene>
<evidence type="ECO:0000256" key="1">
    <source>
        <dbReference type="ARBA" id="ARBA00022801"/>
    </source>
</evidence>
<evidence type="ECO:0000256" key="3">
    <source>
        <dbReference type="PIRSR" id="PIRSR613078-2"/>
    </source>
</evidence>
<feature type="binding site" evidence="3">
    <location>
        <begin position="9"/>
        <end position="16"/>
    </location>
    <ligand>
        <name>substrate</name>
    </ligand>
</feature>
<dbReference type="PANTHER" id="PTHR46517">
    <property type="entry name" value="FRUCTOSE-2,6-BISPHOSPHATASE TIGAR"/>
    <property type="match status" value="1"/>
</dbReference>
<evidence type="ECO:0000313" key="5">
    <source>
        <dbReference type="Proteomes" id="UP000430692"/>
    </source>
</evidence>
<dbReference type="GO" id="GO:0043456">
    <property type="term" value="P:regulation of pentose-phosphate shunt"/>
    <property type="evidence" value="ECO:0007669"/>
    <property type="project" value="TreeGrafter"/>
</dbReference>
<dbReference type="RefSeq" id="WP_160802340.1">
    <property type="nucleotide sequence ID" value="NZ_WUUL01000010.1"/>
</dbReference>
<feature type="binding site" evidence="3">
    <location>
        <position position="59"/>
    </location>
    <ligand>
        <name>substrate</name>
    </ligand>
</feature>
<sequence>MDTTIYIVRHGQTEWNIEGRLQGRLDSPLTDAGVEQAKQLAQRLQNISFDSIYSSSSNRAFSTALHLKKDRAIEVNKSDHLMEMDFATWEGRKWSEIQDLFPEELLLMNEHPERFEAKETKGETFHDMQKRLASFIDQILKQHAGQNILLVSHSITIKVLINYLRGGNLKYLWDGPDIHWASLYEVGFTEDKTKIFFEGEEILPLQY</sequence>
<dbReference type="GO" id="GO:0045820">
    <property type="term" value="P:negative regulation of glycolytic process"/>
    <property type="evidence" value="ECO:0007669"/>
    <property type="project" value="TreeGrafter"/>
</dbReference>
<dbReference type="InterPro" id="IPR051695">
    <property type="entry name" value="Phosphoglycerate_Mutase"/>
</dbReference>
<proteinExistence type="predicted"/>
<dbReference type="EMBL" id="WUUL01000010">
    <property type="protein sequence ID" value="MXQ54992.1"/>
    <property type="molecule type" value="Genomic_DNA"/>
</dbReference>
<dbReference type="PANTHER" id="PTHR46517:SF1">
    <property type="entry name" value="FRUCTOSE-2,6-BISPHOSPHATASE TIGAR"/>
    <property type="match status" value="1"/>
</dbReference>
<dbReference type="GO" id="GO:0005829">
    <property type="term" value="C:cytosol"/>
    <property type="evidence" value="ECO:0007669"/>
    <property type="project" value="TreeGrafter"/>
</dbReference>
<protein>
    <submittedName>
        <fullName evidence="4">Histidine phosphatase family protein</fullName>
    </submittedName>
</protein>
<dbReference type="InterPro" id="IPR029033">
    <property type="entry name" value="His_PPase_superfam"/>
</dbReference>
<dbReference type="Gene3D" id="3.40.50.1240">
    <property type="entry name" value="Phosphoglycerate mutase-like"/>
    <property type="match status" value="1"/>
</dbReference>
<dbReference type="GO" id="GO:0004331">
    <property type="term" value="F:fructose-2,6-bisphosphate 2-phosphatase activity"/>
    <property type="evidence" value="ECO:0007669"/>
    <property type="project" value="TreeGrafter"/>
</dbReference>